<dbReference type="CDD" id="cd00063">
    <property type="entry name" value="FN3"/>
    <property type="match status" value="1"/>
</dbReference>
<keyword evidence="2 9" id="KW-0812">Transmembrane</keyword>
<evidence type="ECO:0000313" key="11">
    <source>
        <dbReference type="Ensembl" id="ENSGWIP00000016525.1"/>
    </source>
</evidence>
<evidence type="ECO:0000313" key="12">
    <source>
        <dbReference type="Proteomes" id="UP000694680"/>
    </source>
</evidence>
<dbReference type="PROSITE" id="PS50853">
    <property type="entry name" value="FN3"/>
    <property type="match status" value="1"/>
</dbReference>
<accession>A0A8C5E4X8</accession>
<protein>
    <submittedName>
        <fullName evidence="11">Growth hormone receptor-like</fullName>
    </submittedName>
</protein>
<dbReference type="Pfam" id="PF12772">
    <property type="entry name" value="GHBP"/>
    <property type="match status" value="1"/>
</dbReference>
<dbReference type="PANTHER" id="PTHR23037">
    <property type="entry name" value="CYTOKINE RECEPTOR"/>
    <property type="match status" value="1"/>
</dbReference>
<evidence type="ECO:0000256" key="9">
    <source>
        <dbReference type="SAM" id="Phobius"/>
    </source>
</evidence>
<feature type="region of interest" description="Disordered" evidence="8">
    <location>
        <begin position="525"/>
        <end position="571"/>
    </location>
</feature>
<reference evidence="11" key="1">
    <citation type="submission" date="2020-06" db="EMBL/GenBank/DDBJ databases">
        <authorList>
            <consortium name="Wellcome Sanger Institute Data Sharing"/>
        </authorList>
    </citation>
    <scope>NUCLEOTIDE SEQUENCE [LARGE SCALE GENOMIC DNA]</scope>
</reference>
<feature type="compositionally biased region" description="Basic and acidic residues" evidence="8">
    <location>
        <begin position="498"/>
        <end position="509"/>
    </location>
</feature>
<organism evidence="11 12">
    <name type="scientific">Gouania willdenowi</name>
    <name type="common">Blunt-snouted clingfish</name>
    <name type="synonym">Lepadogaster willdenowi</name>
    <dbReference type="NCBI Taxonomy" id="441366"/>
    <lineage>
        <taxon>Eukaryota</taxon>
        <taxon>Metazoa</taxon>
        <taxon>Chordata</taxon>
        <taxon>Craniata</taxon>
        <taxon>Vertebrata</taxon>
        <taxon>Euteleostomi</taxon>
        <taxon>Actinopterygii</taxon>
        <taxon>Neopterygii</taxon>
        <taxon>Teleostei</taxon>
        <taxon>Neoteleostei</taxon>
        <taxon>Acanthomorphata</taxon>
        <taxon>Ovalentaria</taxon>
        <taxon>Blenniimorphae</taxon>
        <taxon>Blenniiformes</taxon>
        <taxon>Gobiesocoidei</taxon>
        <taxon>Gobiesocidae</taxon>
        <taxon>Gobiesocinae</taxon>
        <taxon>Gouania</taxon>
    </lineage>
</organism>
<evidence type="ECO:0000256" key="7">
    <source>
        <dbReference type="ARBA" id="ARBA00023180"/>
    </source>
</evidence>
<evidence type="ECO:0000256" key="1">
    <source>
        <dbReference type="ARBA" id="ARBA00004479"/>
    </source>
</evidence>
<dbReference type="GO" id="GO:0004896">
    <property type="term" value="F:cytokine receptor activity"/>
    <property type="evidence" value="ECO:0007669"/>
    <property type="project" value="TreeGrafter"/>
</dbReference>
<gene>
    <name evidence="11" type="primary">ghra</name>
</gene>
<dbReference type="GO" id="GO:0009897">
    <property type="term" value="C:external side of plasma membrane"/>
    <property type="evidence" value="ECO:0007669"/>
    <property type="project" value="TreeGrafter"/>
</dbReference>
<dbReference type="InterPro" id="IPR015152">
    <property type="entry name" value="Growth/epo_recpt_lig-bind"/>
</dbReference>
<feature type="domain" description="Fibronectin type-III" evidence="10">
    <location>
        <begin position="153"/>
        <end position="261"/>
    </location>
</feature>
<proteinExistence type="predicted"/>
<reference evidence="11" key="3">
    <citation type="submission" date="2025-09" db="UniProtKB">
        <authorList>
            <consortium name="Ensembl"/>
        </authorList>
    </citation>
    <scope>IDENTIFICATION</scope>
</reference>
<evidence type="ECO:0000256" key="6">
    <source>
        <dbReference type="ARBA" id="ARBA00023170"/>
    </source>
</evidence>
<feature type="compositionally biased region" description="Polar residues" evidence="8">
    <location>
        <begin position="545"/>
        <end position="564"/>
    </location>
</feature>
<sequence length="631" mass="70960">MFTVDQNKLLSCNFNLLHLHFRIDLLNAHSAPLFVCCISDLYLLVFSPPAPLEPHFTDCVSREQETFRCWWSPGIFQNLSSPGDLRVFYLKKESLSSEWKECPEYIHSNRECFFDRNHTAIWITYCMQLRSQNTRYINEDDCFTVENIVRPDPPVSLNWTLLNVSPSGLSYDVVVIWTPPPSADVRVGWMRIEYEVQYREINTTNWEALEVQPYTKQTIYGLHVGKEYEVHIRCKMQGFSKYGDFSDSIFIQVTDIVTEEPLMFILVLVLGIVGVLILIMLIAITQQHRLMMILLPPVPAPKIKGIDSELLKKGKLDDLNFFLNGGGFGGLPPYAPEFYHDEPWVEFIEVEAEDRDGGGKDDSLTSDTQMLLGLTQTGCHHINLGCSNALGFPNNNLGQTSCYDPAVLEANSLMLMGSLLPGQPEEEEEEEKEAASFNDIKRCPTSAESDENKHNPVQPTWINTDFYAQVSNVMPSGGVVLSPGQHVRTQESSSTTEEETRKKENIIETEEKKQTKLLVVNPEGNGYTVENIRSPPPSTSVSPTEYQTVEPSPMSRSHGNQSANIVPDPPRCQIFTPVADYTVVQELDSHRSLILQPPPPPPPPQQSLPSCVPLKVPIGYITPDLLGSLSP</sequence>
<evidence type="ECO:0000256" key="8">
    <source>
        <dbReference type="SAM" id="MobiDB-lite"/>
    </source>
</evidence>
<keyword evidence="3" id="KW-0732">Signal</keyword>
<feature type="transmembrane region" description="Helical" evidence="9">
    <location>
        <begin position="262"/>
        <end position="284"/>
    </location>
</feature>
<evidence type="ECO:0000259" key="10">
    <source>
        <dbReference type="PROSITE" id="PS50853"/>
    </source>
</evidence>
<keyword evidence="6" id="KW-0675">Receptor</keyword>
<dbReference type="Ensembl" id="ENSGWIT00000018257.1">
    <property type="protein sequence ID" value="ENSGWIP00000016525.1"/>
    <property type="gene ID" value="ENSGWIG00000009223.1"/>
</dbReference>
<evidence type="ECO:0000256" key="3">
    <source>
        <dbReference type="ARBA" id="ARBA00022729"/>
    </source>
</evidence>
<dbReference type="AlphaFoldDB" id="A0A8C5E4X8"/>
<dbReference type="InterPro" id="IPR003961">
    <property type="entry name" value="FN3_dom"/>
</dbReference>
<name>A0A8C5E4X8_GOUWI</name>
<dbReference type="Pfam" id="PF09067">
    <property type="entry name" value="EpoR_lig-bind"/>
    <property type="match status" value="1"/>
</dbReference>
<dbReference type="InterPro" id="IPR013783">
    <property type="entry name" value="Ig-like_fold"/>
</dbReference>
<keyword evidence="5 9" id="KW-0472">Membrane</keyword>
<evidence type="ECO:0000256" key="5">
    <source>
        <dbReference type="ARBA" id="ARBA00023136"/>
    </source>
</evidence>
<keyword evidence="12" id="KW-1185">Reference proteome</keyword>
<dbReference type="SUPFAM" id="SSF49265">
    <property type="entry name" value="Fibronectin type III"/>
    <property type="match status" value="2"/>
</dbReference>
<reference evidence="11" key="2">
    <citation type="submission" date="2025-08" db="UniProtKB">
        <authorList>
            <consortium name="Ensembl"/>
        </authorList>
    </citation>
    <scope>IDENTIFICATION</scope>
</reference>
<evidence type="ECO:0000256" key="2">
    <source>
        <dbReference type="ARBA" id="ARBA00022692"/>
    </source>
</evidence>
<feature type="region of interest" description="Disordered" evidence="8">
    <location>
        <begin position="479"/>
        <end position="509"/>
    </location>
</feature>
<dbReference type="Gene3D" id="2.60.40.10">
    <property type="entry name" value="Immunoglobulins"/>
    <property type="match status" value="2"/>
</dbReference>
<dbReference type="Proteomes" id="UP000694680">
    <property type="component" value="Chromosome 9"/>
</dbReference>
<comment type="subcellular location">
    <subcellularLocation>
        <location evidence="1">Membrane</location>
        <topology evidence="1">Single-pass type I membrane protein</topology>
    </subcellularLocation>
</comment>
<dbReference type="PANTHER" id="PTHR23037:SF46">
    <property type="entry name" value="INTERLEUKIN 5 RECEPTOR SUBUNIT ALPHA"/>
    <property type="match status" value="1"/>
</dbReference>
<keyword evidence="4 9" id="KW-1133">Transmembrane helix</keyword>
<dbReference type="InterPro" id="IPR025871">
    <property type="entry name" value="GHBP"/>
</dbReference>
<dbReference type="InterPro" id="IPR036116">
    <property type="entry name" value="FN3_sf"/>
</dbReference>
<evidence type="ECO:0000256" key="4">
    <source>
        <dbReference type="ARBA" id="ARBA00022989"/>
    </source>
</evidence>
<keyword evidence="7" id="KW-0325">Glycoprotein</keyword>